<dbReference type="InterPro" id="IPR005650">
    <property type="entry name" value="BlaI_family"/>
</dbReference>
<dbReference type="AlphaFoldDB" id="S1MTW4"/>
<dbReference type="Gene3D" id="1.10.10.10">
    <property type="entry name" value="Winged helix-like DNA-binding domain superfamily/Winged helix DNA-binding domain"/>
    <property type="match status" value="1"/>
</dbReference>
<dbReference type="RefSeq" id="WP_016184000.1">
    <property type="nucleotide sequence ID" value="NZ_JXKI01000018.1"/>
</dbReference>
<gene>
    <name evidence="5" type="ORF">I568_02199</name>
</gene>
<comment type="similarity">
    <text evidence="1">Belongs to the BlaI transcriptional regulatory family.</text>
</comment>
<reference evidence="5 6" key="1">
    <citation type="submission" date="2013-03" db="EMBL/GenBank/DDBJ databases">
        <title>The Genome Sequence of Enterococcus columbae ATCC_51263 (PacBio/Illumina hybrid assembly).</title>
        <authorList>
            <consortium name="The Broad Institute Genomics Platform"/>
            <consortium name="The Broad Institute Genome Sequencing Center for Infectious Disease"/>
            <person name="Earl A."/>
            <person name="Russ C."/>
            <person name="Gilmore M."/>
            <person name="Surin D."/>
            <person name="Walker B."/>
            <person name="Young S."/>
            <person name="Zeng Q."/>
            <person name="Gargeya S."/>
            <person name="Fitzgerald M."/>
            <person name="Haas B."/>
            <person name="Abouelleil A."/>
            <person name="Allen A.W."/>
            <person name="Alvarado L."/>
            <person name="Arachchi H.M."/>
            <person name="Berlin A.M."/>
            <person name="Chapman S.B."/>
            <person name="Gainer-Dewar J."/>
            <person name="Goldberg J."/>
            <person name="Griggs A."/>
            <person name="Gujja S."/>
            <person name="Hansen M."/>
            <person name="Howarth C."/>
            <person name="Imamovic A."/>
            <person name="Ireland A."/>
            <person name="Larimer J."/>
            <person name="McCowan C."/>
            <person name="Murphy C."/>
            <person name="Pearson M."/>
            <person name="Poon T.W."/>
            <person name="Priest M."/>
            <person name="Roberts A."/>
            <person name="Saif S."/>
            <person name="Shea T."/>
            <person name="Sisk P."/>
            <person name="Sykes S."/>
            <person name="Wortman J."/>
            <person name="Nusbaum C."/>
            <person name="Birren B."/>
        </authorList>
    </citation>
    <scope>NUCLEOTIDE SEQUENCE [LARGE SCALE GENOMIC DNA]</scope>
    <source>
        <strain evidence="5 6">ATCC 51263</strain>
    </source>
</reference>
<keyword evidence="6" id="KW-1185">Reference proteome</keyword>
<evidence type="ECO:0000313" key="6">
    <source>
        <dbReference type="Proteomes" id="UP000014113"/>
    </source>
</evidence>
<proteinExistence type="inferred from homology"/>
<keyword evidence="4" id="KW-0804">Transcription</keyword>
<evidence type="ECO:0000256" key="1">
    <source>
        <dbReference type="ARBA" id="ARBA00011046"/>
    </source>
</evidence>
<dbReference type="Proteomes" id="UP000014113">
    <property type="component" value="Unassembled WGS sequence"/>
</dbReference>
<dbReference type="Pfam" id="PF03965">
    <property type="entry name" value="Penicillinase_R"/>
    <property type="match status" value="1"/>
</dbReference>
<dbReference type="InterPro" id="IPR036390">
    <property type="entry name" value="WH_DNA-bd_sf"/>
</dbReference>
<dbReference type="STRING" id="1121865.OMW_01893"/>
<name>S1MTW4_9ENTE</name>
<evidence type="ECO:0000313" key="5">
    <source>
        <dbReference type="EMBL" id="EOW80120.1"/>
    </source>
</evidence>
<accession>S1MTW4</accession>
<organism evidence="5 6">
    <name type="scientific">Enterococcus columbae DSM 7374 = ATCC 51263</name>
    <dbReference type="NCBI Taxonomy" id="1121865"/>
    <lineage>
        <taxon>Bacteria</taxon>
        <taxon>Bacillati</taxon>
        <taxon>Bacillota</taxon>
        <taxon>Bacilli</taxon>
        <taxon>Lactobacillales</taxon>
        <taxon>Enterococcaceae</taxon>
        <taxon>Enterococcus</taxon>
    </lineage>
</organism>
<evidence type="ECO:0000256" key="4">
    <source>
        <dbReference type="ARBA" id="ARBA00023163"/>
    </source>
</evidence>
<dbReference type="GO" id="GO:0003677">
    <property type="term" value="F:DNA binding"/>
    <property type="evidence" value="ECO:0007669"/>
    <property type="project" value="UniProtKB-KW"/>
</dbReference>
<dbReference type="GO" id="GO:0045892">
    <property type="term" value="P:negative regulation of DNA-templated transcription"/>
    <property type="evidence" value="ECO:0007669"/>
    <property type="project" value="InterPro"/>
</dbReference>
<protein>
    <recommendedName>
        <fullName evidence="7">Penicillinase repressor</fullName>
    </recommendedName>
</protein>
<evidence type="ECO:0008006" key="7">
    <source>
        <dbReference type="Google" id="ProtNLM"/>
    </source>
</evidence>
<dbReference type="OrthoDB" id="2003001at2"/>
<keyword evidence="2" id="KW-0805">Transcription regulation</keyword>
<sequence>MKFTKKEQEVLEVFWQANRPLCVRDILDINPKLNKNTVPVVVKKLSDRGCLAVESIQKVAKTFAQYYIPTITKEEYVTQQFTKKNFQHLFANFVKKEDNVEELKQLAQLINERMNQLEE</sequence>
<dbReference type="EMBL" id="ASWJ01000010">
    <property type="protein sequence ID" value="EOW80120.1"/>
    <property type="molecule type" value="Genomic_DNA"/>
</dbReference>
<dbReference type="SUPFAM" id="SSF46785">
    <property type="entry name" value="Winged helix' DNA-binding domain"/>
    <property type="match status" value="1"/>
</dbReference>
<comment type="caution">
    <text evidence="5">The sequence shown here is derived from an EMBL/GenBank/DDBJ whole genome shotgun (WGS) entry which is preliminary data.</text>
</comment>
<dbReference type="InterPro" id="IPR036388">
    <property type="entry name" value="WH-like_DNA-bd_sf"/>
</dbReference>
<evidence type="ECO:0000256" key="3">
    <source>
        <dbReference type="ARBA" id="ARBA00023125"/>
    </source>
</evidence>
<keyword evidence="3" id="KW-0238">DNA-binding</keyword>
<dbReference type="eggNOG" id="ENOG503366W">
    <property type="taxonomic scope" value="Bacteria"/>
</dbReference>
<evidence type="ECO:0000256" key="2">
    <source>
        <dbReference type="ARBA" id="ARBA00023015"/>
    </source>
</evidence>
<dbReference type="PATRIC" id="fig|1121865.3.peg.1836"/>